<gene>
    <name evidence="1" type="ORF">FHG64_01555</name>
</gene>
<protein>
    <submittedName>
        <fullName evidence="1">Antibiotic biosynthesis monooxygenase</fullName>
    </submittedName>
</protein>
<accession>A0A5B7WYD6</accession>
<dbReference type="GO" id="GO:0004497">
    <property type="term" value="F:monooxygenase activity"/>
    <property type="evidence" value="ECO:0007669"/>
    <property type="project" value="UniProtKB-KW"/>
</dbReference>
<evidence type="ECO:0000313" key="2">
    <source>
        <dbReference type="Proteomes" id="UP000309016"/>
    </source>
</evidence>
<dbReference type="KEGG" id="afla:FHG64_01555"/>
<evidence type="ECO:0000313" key="1">
    <source>
        <dbReference type="EMBL" id="QCY68186.1"/>
    </source>
</evidence>
<dbReference type="EMBL" id="CP040812">
    <property type="protein sequence ID" value="QCY68186.1"/>
    <property type="molecule type" value="Genomic_DNA"/>
</dbReference>
<dbReference type="RefSeq" id="WP_139064762.1">
    <property type="nucleotide sequence ID" value="NZ_CP040812.1"/>
</dbReference>
<dbReference type="InterPro" id="IPR011008">
    <property type="entry name" value="Dimeric_a/b-barrel"/>
</dbReference>
<keyword evidence="1" id="KW-0560">Oxidoreductase</keyword>
<dbReference type="OrthoDB" id="9804891at2"/>
<organism evidence="1 2">
    <name type="scientific">Antarcticibacterium flavum</name>
    <dbReference type="NCBI Taxonomy" id="2058175"/>
    <lineage>
        <taxon>Bacteria</taxon>
        <taxon>Pseudomonadati</taxon>
        <taxon>Bacteroidota</taxon>
        <taxon>Flavobacteriia</taxon>
        <taxon>Flavobacteriales</taxon>
        <taxon>Flavobacteriaceae</taxon>
        <taxon>Antarcticibacterium</taxon>
    </lineage>
</organism>
<name>A0A5B7WYD6_9FLAO</name>
<dbReference type="Proteomes" id="UP000309016">
    <property type="component" value="Chromosome"/>
</dbReference>
<keyword evidence="1" id="KW-0503">Monooxygenase</keyword>
<dbReference type="Gene3D" id="3.30.70.100">
    <property type="match status" value="1"/>
</dbReference>
<keyword evidence="2" id="KW-1185">Reference proteome</keyword>
<reference evidence="1 2" key="1">
    <citation type="submission" date="2019-06" db="EMBL/GenBank/DDBJ databases">
        <title>Complete genome sequence of Antarcticibacterium flavum KCTC 52984T from an Antarctic marine sediment.</title>
        <authorList>
            <person name="Lee Y.M."/>
            <person name="Shin S.C."/>
        </authorList>
    </citation>
    <scope>NUCLEOTIDE SEQUENCE [LARGE SCALE GENOMIC DNA]</scope>
    <source>
        <strain evidence="1 2">KCTC 52984</strain>
    </source>
</reference>
<dbReference type="AlphaFoldDB" id="A0A5B7WYD6"/>
<dbReference type="SUPFAM" id="SSF54909">
    <property type="entry name" value="Dimeric alpha+beta barrel"/>
    <property type="match status" value="1"/>
</dbReference>
<sequence>MKKYGLLINLHAKEGKEMEVHNYIQEAVNLARREHGTISWYSYRIDKTTFGIFDTFENEEGREAHLQGEIAGGLLERAPDFLSEEPEIKKVEILSAV</sequence>
<proteinExistence type="predicted"/>